<dbReference type="Gene3D" id="1.25.40.10">
    <property type="entry name" value="Tetratricopeptide repeat domain"/>
    <property type="match status" value="1"/>
</dbReference>
<keyword evidence="3" id="KW-1133">Transmembrane helix</keyword>
<accession>A0AB34J0Z0</accession>
<evidence type="ECO:0000256" key="2">
    <source>
        <dbReference type="SAM" id="MobiDB-lite"/>
    </source>
</evidence>
<feature type="region of interest" description="Disordered" evidence="2">
    <location>
        <begin position="250"/>
        <end position="270"/>
    </location>
</feature>
<dbReference type="EMBL" id="JBGBPQ010000015">
    <property type="protein sequence ID" value="KAL1510344.1"/>
    <property type="molecule type" value="Genomic_DNA"/>
</dbReference>
<evidence type="ECO:0000256" key="1">
    <source>
        <dbReference type="PROSITE-ProRule" id="PRU00339"/>
    </source>
</evidence>
<comment type="caution">
    <text evidence="4">The sequence shown here is derived from an EMBL/GenBank/DDBJ whole genome shotgun (WGS) entry which is preliminary data.</text>
</comment>
<keyword evidence="1" id="KW-0802">TPR repeat</keyword>
<dbReference type="PANTHER" id="PTHR48433">
    <property type="entry name" value="OUTER ENVELOPE PROTEIN 61-LIKE"/>
    <property type="match status" value="1"/>
</dbReference>
<dbReference type="PROSITE" id="PS50005">
    <property type="entry name" value="TPR"/>
    <property type="match status" value="1"/>
</dbReference>
<sequence length="494" mass="53076">MNPAMMNPDMMKAAQKMMANMSPEDMNRMMEMSKNMDPNMVKQAQQMMSNPAMAKQAAAAMENMSGDEMRSKLDAVSSGSVPGLPQPKAPAPAQTVVEKLRASPMSVPEEVIEAVEEAEGYKTIGNKKFKEGDYTAAAGRYEQGAARLAGVSGLGGADKKAVAELKEACHLNLANCKLKLGAYDEAVTECATVLRNGDNRKAYFRRGVALQKLGKLAEARSDLKKAAEMQSDSTVLASLAEVEKALGVEPTKFKSPPTPAPVTPAFPGAPPTDPAQMQSMLDQLTPEQMRQQAEMLENMDPSALSSMAPQLGNVSAKQLKMISGMMKNMDPEQMKAMAKMAQSMQGMGMPGMPKSASAASPGSGSEAAMPDMSEMSLEKGMEMMENMNPDMMKAGMEMMKNMDPQAMASMSKAMGREISEDQLKQMQSMMDKMSPEDLQKWSNRATKAAGWLKKPIKAYQSCKSYGSRLGASGLLAIVAGILAVMAVGHFTDTF</sequence>
<keyword evidence="3" id="KW-0812">Transmembrane</keyword>
<dbReference type="InterPro" id="IPR019734">
    <property type="entry name" value="TPR_rpt"/>
</dbReference>
<dbReference type="SMART" id="SM00028">
    <property type="entry name" value="TPR"/>
    <property type="match status" value="3"/>
</dbReference>
<evidence type="ECO:0000313" key="4">
    <source>
        <dbReference type="EMBL" id="KAL1510344.1"/>
    </source>
</evidence>
<feature type="repeat" description="TPR" evidence="1">
    <location>
        <begin position="200"/>
        <end position="233"/>
    </location>
</feature>
<dbReference type="SUPFAM" id="SSF48452">
    <property type="entry name" value="TPR-like"/>
    <property type="match status" value="1"/>
</dbReference>
<reference evidence="4 5" key="1">
    <citation type="journal article" date="2024" name="Science">
        <title>Giant polyketide synthase enzymes in the biosynthesis of giant marine polyether toxins.</title>
        <authorList>
            <person name="Fallon T.R."/>
            <person name="Shende V.V."/>
            <person name="Wierzbicki I.H."/>
            <person name="Pendleton A.L."/>
            <person name="Watervoot N.F."/>
            <person name="Auber R.P."/>
            <person name="Gonzalez D.J."/>
            <person name="Wisecaver J.H."/>
            <person name="Moore B.S."/>
        </authorList>
    </citation>
    <scope>NUCLEOTIDE SEQUENCE [LARGE SCALE GENOMIC DNA]</scope>
    <source>
        <strain evidence="4 5">12B1</strain>
    </source>
</reference>
<dbReference type="Pfam" id="PF13181">
    <property type="entry name" value="TPR_8"/>
    <property type="match status" value="1"/>
</dbReference>
<gene>
    <name evidence="4" type="ORF">AB1Y20_006660</name>
</gene>
<keyword evidence="5" id="KW-1185">Reference proteome</keyword>
<evidence type="ECO:0000313" key="5">
    <source>
        <dbReference type="Proteomes" id="UP001515480"/>
    </source>
</evidence>
<keyword evidence="3" id="KW-0472">Membrane</keyword>
<dbReference type="PANTHER" id="PTHR48433:SF1">
    <property type="entry name" value="OUTER ENVELOPE PROTEIN 61-LIKE"/>
    <property type="match status" value="1"/>
</dbReference>
<name>A0AB34J0Z0_PRYPA</name>
<dbReference type="AlphaFoldDB" id="A0AB34J0Z0"/>
<evidence type="ECO:0000256" key="3">
    <source>
        <dbReference type="SAM" id="Phobius"/>
    </source>
</evidence>
<feature type="compositionally biased region" description="Pro residues" evidence="2">
    <location>
        <begin position="256"/>
        <end position="270"/>
    </location>
</feature>
<organism evidence="4 5">
    <name type="scientific">Prymnesium parvum</name>
    <name type="common">Toxic golden alga</name>
    <dbReference type="NCBI Taxonomy" id="97485"/>
    <lineage>
        <taxon>Eukaryota</taxon>
        <taxon>Haptista</taxon>
        <taxon>Haptophyta</taxon>
        <taxon>Prymnesiophyceae</taxon>
        <taxon>Prymnesiales</taxon>
        <taxon>Prymnesiaceae</taxon>
        <taxon>Prymnesium</taxon>
    </lineage>
</organism>
<dbReference type="Proteomes" id="UP001515480">
    <property type="component" value="Unassembled WGS sequence"/>
</dbReference>
<dbReference type="InterPro" id="IPR011990">
    <property type="entry name" value="TPR-like_helical_dom_sf"/>
</dbReference>
<proteinExistence type="predicted"/>
<dbReference type="InterPro" id="IPR053319">
    <property type="entry name" value="OEP61"/>
</dbReference>
<protein>
    <submittedName>
        <fullName evidence="4">Uncharacterized protein</fullName>
    </submittedName>
</protein>
<feature type="transmembrane region" description="Helical" evidence="3">
    <location>
        <begin position="469"/>
        <end position="490"/>
    </location>
</feature>
<feature type="region of interest" description="Disordered" evidence="2">
    <location>
        <begin position="345"/>
        <end position="370"/>
    </location>
</feature>